<protein>
    <recommendedName>
        <fullName evidence="4">Protein BatD</fullName>
    </recommendedName>
</protein>
<dbReference type="PANTHER" id="PTHR40940">
    <property type="entry name" value="PROTEIN BATD-RELATED"/>
    <property type="match status" value="1"/>
</dbReference>
<dbReference type="OrthoDB" id="2079210at2"/>
<dbReference type="AlphaFoldDB" id="A0A2S8R8P7"/>
<accession>A0A2S8R8P7</accession>
<dbReference type="PANTHER" id="PTHR40940:SF2">
    <property type="entry name" value="BATD"/>
    <property type="match status" value="1"/>
</dbReference>
<keyword evidence="1" id="KW-0472">Membrane</keyword>
<sequence length="552" mass="62343">MAGKKTNFKIVFITTLLITFLLAANIPVWGNTPEFRLDIDSLKLSRGESTTLAVSIVNAQNAEIVDIEGIDNFRIVSTSTSDGTQIINSQVTHTRTYRHVIIPKFTGEFTLVAKIRYNGSIYETNELTVTVTDSPPAEEEEAKDLFIKTVLSENEIYYGQKAVLTYEFYSRFNIERLGFLDDIKLDSFITQEIENDNLSYDFLYINGKRYVKYIVKQIFLTPIKAGSFEIPQYTFQANVSTGGFFDSSKPYYLETEPVELKVNPLPTDNKPANFSGLVGNLNITSNYTKQQIDIKDSLTLEVTLSGDCDLENFKNIIQDEIPGFSVYETEKNSEEGVEDNKYFSKKEFEIILVPEKTGELEIPPININYFDTRTKTYKNLEIPGATITVTGNMPQSRESYDAPASADVEQIKIEQISYKNKDNGYMTIKLKKSVLYTVLIALSLLAIIVLSIIFITISKKKGDKNLGIMYKKIKKSTSIEEIYNVFNDMIKYCFNLSIKAGTRAAIKEKLSPYGISNSVLEVVDCVEGKNSDISTVKGKIHEVYKALSKLKR</sequence>
<feature type="transmembrane region" description="Helical" evidence="1">
    <location>
        <begin position="434"/>
        <end position="457"/>
    </location>
</feature>
<keyword evidence="1" id="KW-1133">Transmembrane helix</keyword>
<gene>
    <name evidence="2" type="ORF">B9R14_04985</name>
</gene>
<dbReference type="Proteomes" id="UP000239720">
    <property type="component" value="Unassembled WGS sequence"/>
</dbReference>
<reference evidence="2 3" key="1">
    <citation type="journal article" date="2018" name="Syst. Appl. Microbiol.">
        <title>Characterization and high-quality draft genome sequence of Herbivorax saccincola A7, an anaerobic, alkaliphilic, thermophilic, cellulolytic, and xylanolytic bacterium.</title>
        <authorList>
            <person name="Aikawa S."/>
            <person name="Baramee S."/>
            <person name="Sermsathanaswadi J."/>
            <person name="Thianheng P."/>
            <person name="Tachaapaikoon C."/>
            <person name="Shikata A."/>
            <person name="Waeonukul R."/>
            <person name="Pason P."/>
            <person name="Ratanakhanokchai K."/>
            <person name="Kosugi A."/>
        </authorList>
    </citation>
    <scope>NUCLEOTIDE SEQUENCE [LARGE SCALE GENOMIC DNA]</scope>
    <source>
        <strain evidence="2 3">A7</strain>
    </source>
</reference>
<name>A0A2S8R8P7_9FIRM</name>
<evidence type="ECO:0000313" key="3">
    <source>
        <dbReference type="Proteomes" id="UP000239720"/>
    </source>
</evidence>
<evidence type="ECO:0000256" key="1">
    <source>
        <dbReference type="SAM" id="Phobius"/>
    </source>
</evidence>
<organism evidence="2 3">
    <name type="scientific">Acetivibrio saccincola</name>
    <dbReference type="NCBI Taxonomy" id="1677857"/>
    <lineage>
        <taxon>Bacteria</taxon>
        <taxon>Bacillati</taxon>
        <taxon>Bacillota</taxon>
        <taxon>Clostridia</taxon>
        <taxon>Eubacteriales</taxon>
        <taxon>Oscillospiraceae</taxon>
        <taxon>Acetivibrio</taxon>
    </lineage>
</organism>
<dbReference type="Pfam" id="PF13584">
    <property type="entry name" value="BatD"/>
    <property type="match status" value="2"/>
</dbReference>
<proteinExistence type="predicted"/>
<keyword evidence="1" id="KW-0812">Transmembrane</keyword>
<dbReference type="RefSeq" id="WP_105367727.1">
    <property type="nucleotide sequence ID" value="NZ_JAAYER010000170.1"/>
</dbReference>
<comment type="caution">
    <text evidence="2">The sequence shown here is derived from an EMBL/GenBank/DDBJ whole genome shotgun (WGS) entry which is preliminary data.</text>
</comment>
<dbReference type="InterPro" id="IPR025738">
    <property type="entry name" value="BatD"/>
</dbReference>
<dbReference type="EMBL" id="NEMB01000003">
    <property type="protein sequence ID" value="PQQ66170.1"/>
    <property type="molecule type" value="Genomic_DNA"/>
</dbReference>
<evidence type="ECO:0008006" key="4">
    <source>
        <dbReference type="Google" id="ProtNLM"/>
    </source>
</evidence>
<evidence type="ECO:0000313" key="2">
    <source>
        <dbReference type="EMBL" id="PQQ66170.1"/>
    </source>
</evidence>